<dbReference type="EMBL" id="AP015041">
    <property type="protein sequence ID" value="BAT95069.1"/>
    <property type="molecule type" value="Genomic_DNA"/>
</dbReference>
<feature type="transmembrane region" description="Helical" evidence="1">
    <location>
        <begin position="77"/>
        <end position="98"/>
    </location>
</feature>
<evidence type="ECO:0000256" key="1">
    <source>
        <dbReference type="SAM" id="Phobius"/>
    </source>
</evidence>
<gene>
    <name evidence="2" type="primary">Vigan.08G173100</name>
    <name evidence="2" type="ORF">VIGAN_08173100</name>
</gene>
<evidence type="ECO:0000313" key="2">
    <source>
        <dbReference type="EMBL" id="BAT95069.1"/>
    </source>
</evidence>
<keyword evidence="3" id="KW-1185">Reference proteome</keyword>
<organism evidence="2 3">
    <name type="scientific">Vigna angularis var. angularis</name>
    <dbReference type="NCBI Taxonomy" id="157739"/>
    <lineage>
        <taxon>Eukaryota</taxon>
        <taxon>Viridiplantae</taxon>
        <taxon>Streptophyta</taxon>
        <taxon>Embryophyta</taxon>
        <taxon>Tracheophyta</taxon>
        <taxon>Spermatophyta</taxon>
        <taxon>Magnoliopsida</taxon>
        <taxon>eudicotyledons</taxon>
        <taxon>Gunneridae</taxon>
        <taxon>Pentapetalae</taxon>
        <taxon>rosids</taxon>
        <taxon>fabids</taxon>
        <taxon>Fabales</taxon>
        <taxon>Fabaceae</taxon>
        <taxon>Papilionoideae</taxon>
        <taxon>50 kb inversion clade</taxon>
        <taxon>NPAAA clade</taxon>
        <taxon>indigoferoid/millettioid clade</taxon>
        <taxon>Phaseoleae</taxon>
        <taxon>Vigna</taxon>
    </lineage>
</organism>
<dbReference type="AlphaFoldDB" id="A0A0S3SQG1"/>
<dbReference type="Proteomes" id="UP000291084">
    <property type="component" value="Chromosome 8"/>
</dbReference>
<protein>
    <submittedName>
        <fullName evidence="2">Uncharacterized protein</fullName>
    </submittedName>
</protein>
<accession>A0A0S3SQG1</accession>
<keyword evidence="1" id="KW-0472">Membrane</keyword>
<name>A0A0S3SQG1_PHAAN</name>
<sequence>MVARAPDIASTSSALVNQVFPLPSLDVWDAKQEGGGEAYYRVNDVVHLHHHRWFSCFNFSKRPYMTIMTMERDPCKYLASLLSYHISFSSIHLSILFLSICGEMKMHIYCQT</sequence>
<keyword evidence="1" id="KW-1133">Transmembrane helix</keyword>
<keyword evidence="1" id="KW-0812">Transmembrane</keyword>
<evidence type="ECO:0000313" key="3">
    <source>
        <dbReference type="Proteomes" id="UP000291084"/>
    </source>
</evidence>
<reference evidence="2 3" key="1">
    <citation type="journal article" date="2015" name="Sci. Rep.">
        <title>The power of single molecule real-time sequencing technology in the de novo assembly of a eukaryotic genome.</title>
        <authorList>
            <person name="Sakai H."/>
            <person name="Naito K."/>
            <person name="Ogiso-Tanaka E."/>
            <person name="Takahashi Y."/>
            <person name="Iseki K."/>
            <person name="Muto C."/>
            <person name="Satou K."/>
            <person name="Teruya K."/>
            <person name="Shiroma A."/>
            <person name="Shimoji M."/>
            <person name="Hirano T."/>
            <person name="Itoh T."/>
            <person name="Kaga A."/>
            <person name="Tomooka N."/>
        </authorList>
    </citation>
    <scope>NUCLEOTIDE SEQUENCE [LARGE SCALE GENOMIC DNA]</scope>
    <source>
        <strain evidence="3">cv. Shumari</strain>
    </source>
</reference>
<proteinExistence type="predicted"/>